<reference evidence="1 2" key="1">
    <citation type="journal article" date="2012" name="J. Bacteriol.">
        <title>Draft Genome Sequence of Mesorhizobium alhagi CCNWXJ12-2T, a Novel Salt-Resistant Species Isolated from the Desert of Northwestern China.</title>
        <authorList>
            <person name="Zhou M."/>
            <person name="Chen W."/>
            <person name="Chen H."/>
            <person name="Wei G."/>
        </authorList>
    </citation>
    <scope>NUCLEOTIDE SEQUENCE [LARGE SCALE GENOMIC DNA]</scope>
    <source>
        <strain evidence="1 2">CCNWXJ12-2</strain>
    </source>
</reference>
<dbReference type="Proteomes" id="UP000003250">
    <property type="component" value="Unassembled WGS sequence"/>
</dbReference>
<evidence type="ECO:0000313" key="2">
    <source>
        <dbReference type="Proteomes" id="UP000003250"/>
    </source>
</evidence>
<gene>
    <name evidence="1" type="ORF">MAXJ12_19498</name>
</gene>
<name>H0HUP0_9HYPH</name>
<organism evidence="1 2">
    <name type="scientific">Mesorhizobium alhagi CCNWXJ12-2</name>
    <dbReference type="NCBI Taxonomy" id="1107882"/>
    <lineage>
        <taxon>Bacteria</taxon>
        <taxon>Pseudomonadati</taxon>
        <taxon>Pseudomonadota</taxon>
        <taxon>Alphaproteobacteria</taxon>
        <taxon>Hyphomicrobiales</taxon>
        <taxon>Phyllobacteriaceae</taxon>
        <taxon>Allomesorhizobium</taxon>
    </lineage>
</organism>
<evidence type="ECO:0000313" key="1">
    <source>
        <dbReference type="EMBL" id="EHK55586.1"/>
    </source>
</evidence>
<dbReference type="EMBL" id="AHAM01000159">
    <property type="protein sequence ID" value="EHK55586.1"/>
    <property type="molecule type" value="Genomic_DNA"/>
</dbReference>
<accession>H0HUP0</accession>
<protein>
    <submittedName>
        <fullName evidence="1">Uncharacterized protein</fullName>
    </submittedName>
</protein>
<dbReference type="AlphaFoldDB" id="H0HUP0"/>
<proteinExistence type="predicted"/>
<sequence>MAEPGSIFTERMVVQHLKHRRSAAHDYGNAGQQIRP</sequence>
<keyword evidence="2" id="KW-1185">Reference proteome</keyword>